<proteinExistence type="predicted"/>
<organism evidence="1 2">
    <name type="scientific">Agrobacterium salinitolerans</name>
    <dbReference type="NCBI Taxonomy" id="1183413"/>
    <lineage>
        <taxon>Bacteria</taxon>
        <taxon>Pseudomonadati</taxon>
        <taxon>Pseudomonadota</taxon>
        <taxon>Alphaproteobacteria</taxon>
        <taxon>Hyphomicrobiales</taxon>
        <taxon>Rhizobiaceae</taxon>
        <taxon>Rhizobium/Agrobacterium group</taxon>
        <taxon>Agrobacterium</taxon>
    </lineage>
</organism>
<name>A0A9X9K6Y4_9HYPH</name>
<sequence length="219" mass="24121">MVMTIDKATIINEALTDIGAGPMFSIDDGSELSEQIEATWRRVVDQVFGMHDWSFARKTFKNTRLADRPDNGWSHAFALPGNRIGNPLKIMDRAGQSPSPLRCFAIEEGMLFANVTDTWSLCKVLVDPDYWDPSFRAAFVIALSGYLAIPVWADQDLREAKFVEAFGTPSREGTGGLFGRLMAQDKASAPIGEPLLANDPLTAVHHTGGRASLPWYGEF</sequence>
<dbReference type="KEGG" id="asal:CFBP5507_07820"/>
<evidence type="ECO:0000313" key="2">
    <source>
        <dbReference type="Proteomes" id="UP000298735"/>
    </source>
</evidence>
<dbReference type="AlphaFoldDB" id="A0A9X9K6Y4"/>
<protein>
    <submittedName>
        <fullName evidence="1">Uncharacterized protein</fullName>
    </submittedName>
</protein>
<accession>A0A9X9K6Y4</accession>
<evidence type="ECO:0000313" key="1">
    <source>
        <dbReference type="EMBL" id="UYZ06169.1"/>
    </source>
</evidence>
<reference evidence="1" key="1">
    <citation type="submission" date="2022-10" db="EMBL/GenBank/DDBJ databases">
        <title>Complete genome sequence of Agrobacterium salinitolerans CFBP5507.</title>
        <authorList>
            <person name="Tchabashvili S."/>
            <person name="Yen H.-C."/>
            <person name="Haryono M."/>
            <person name="Lin Y.-C."/>
            <person name="Lai E.-M."/>
            <person name="Kuo C.-H."/>
        </authorList>
    </citation>
    <scope>NUCLEOTIDE SEQUENCE</scope>
    <source>
        <strain evidence="1">CFBP5507</strain>
    </source>
</reference>
<gene>
    <name evidence="1" type="ORF">CFBP5507_07820</name>
</gene>
<dbReference type="Proteomes" id="UP000298735">
    <property type="component" value="Chromosome Circular"/>
</dbReference>
<dbReference type="RefSeq" id="WP_264673001.1">
    <property type="nucleotide sequence ID" value="NZ_CP109968.1"/>
</dbReference>
<dbReference type="EMBL" id="CP109968">
    <property type="protein sequence ID" value="UYZ06169.1"/>
    <property type="molecule type" value="Genomic_DNA"/>
</dbReference>